<proteinExistence type="predicted"/>
<sequence>MGWNTSGSTGWDTSGGTGWDTSTRTTWHTRAHDGSFFGYVSAQGAPIVDLLDPRPGERVLDLGCGTGVLTAEIAARGAHVLGIDGSHTMIEAAIAQHPGLDFTVGDAHDFTVAQPYDAVFSNAALHWMSRDPDAVISCVRLALRPGGRFVAELGGAGNCATLTSAMLTAWREHGLYEPELPWYFPSPAEYAMRLEKGGFAVKVVECFDCPTPLDGCPNGAADWVRMFAGSLLEKVPAATVEPLLRRVNELAAPALRHESGWLADYVRLRFAAVRH</sequence>
<dbReference type="InterPro" id="IPR041698">
    <property type="entry name" value="Methyltransf_25"/>
</dbReference>
<keyword evidence="5" id="KW-1185">Reference proteome</keyword>
<dbReference type="GO" id="GO:0008168">
    <property type="term" value="F:methyltransferase activity"/>
    <property type="evidence" value="ECO:0007669"/>
    <property type="project" value="UniProtKB-KW"/>
</dbReference>
<name>A0A8J3R6C8_9ACTN</name>
<dbReference type="SUPFAM" id="SSF53335">
    <property type="entry name" value="S-adenosyl-L-methionine-dependent methyltransferases"/>
    <property type="match status" value="1"/>
</dbReference>
<comment type="caution">
    <text evidence="4">The sequence shown here is derived from an EMBL/GenBank/DDBJ whole genome shotgun (WGS) entry which is preliminary data.</text>
</comment>
<dbReference type="AlphaFoldDB" id="A0A8J3R6C8"/>
<keyword evidence="1 4" id="KW-0489">Methyltransferase</keyword>
<dbReference type="CDD" id="cd02440">
    <property type="entry name" value="AdoMet_MTases"/>
    <property type="match status" value="1"/>
</dbReference>
<reference evidence="4" key="1">
    <citation type="submission" date="2021-01" db="EMBL/GenBank/DDBJ databases">
        <title>Whole genome shotgun sequence of Sphaerimonospora thailandensis NBRC 107569.</title>
        <authorList>
            <person name="Komaki H."/>
            <person name="Tamura T."/>
        </authorList>
    </citation>
    <scope>NUCLEOTIDE SEQUENCE</scope>
    <source>
        <strain evidence="4">NBRC 107569</strain>
    </source>
</reference>
<evidence type="ECO:0000256" key="2">
    <source>
        <dbReference type="ARBA" id="ARBA00022679"/>
    </source>
</evidence>
<dbReference type="Pfam" id="PF13649">
    <property type="entry name" value="Methyltransf_25"/>
    <property type="match status" value="1"/>
</dbReference>
<feature type="domain" description="Methyltransferase" evidence="3">
    <location>
        <begin position="59"/>
        <end position="147"/>
    </location>
</feature>
<dbReference type="Gene3D" id="3.40.50.150">
    <property type="entry name" value="Vaccinia Virus protein VP39"/>
    <property type="match status" value="1"/>
</dbReference>
<keyword evidence="2" id="KW-0808">Transferase</keyword>
<protein>
    <submittedName>
        <fullName evidence="4">Methyltransferase type 11</fullName>
    </submittedName>
</protein>
<dbReference type="EMBL" id="BOOG01000013">
    <property type="protein sequence ID" value="GIH69278.1"/>
    <property type="molecule type" value="Genomic_DNA"/>
</dbReference>
<dbReference type="PANTHER" id="PTHR43861">
    <property type="entry name" value="TRANS-ACONITATE 2-METHYLTRANSFERASE-RELATED"/>
    <property type="match status" value="1"/>
</dbReference>
<evidence type="ECO:0000313" key="5">
    <source>
        <dbReference type="Proteomes" id="UP000610966"/>
    </source>
</evidence>
<organism evidence="4 5">
    <name type="scientific">Sphaerimonospora thailandensis</name>
    <dbReference type="NCBI Taxonomy" id="795644"/>
    <lineage>
        <taxon>Bacteria</taxon>
        <taxon>Bacillati</taxon>
        <taxon>Actinomycetota</taxon>
        <taxon>Actinomycetes</taxon>
        <taxon>Streptosporangiales</taxon>
        <taxon>Streptosporangiaceae</taxon>
        <taxon>Sphaerimonospora</taxon>
    </lineage>
</organism>
<accession>A0A8J3R6C8</accession>
<gene>
    <name evidence="4" type="ORF">Mth01_15310</name>
</gene>
<dbReference type="GO" id="GO:0032259">
    <property type="term" value="P:methylation"/>
    <property type="evidence" value="ECO:0007669"/>
    <property type="project" value="UniProtKB-KW"/>
</dbReference>
<dbReference type="PANTHER" id="PTHR43861:SF1">
    <property type="entry name" value="TRANS-ACONITATE 2-METHYLTRANSFERASE"/>
    <property type="match status" value="1"/>
</dbReference>
<dbReference type="InterPro" id="IPR029063">
    <property type="entry name" value="SAM-dependent_MTases_sf"/>
</dbReference>
<evidence type="ECO:0000259" key="3">
    <source>
        <dbReference type="Pfam" id="PF13649"/>
    </source>
</evidence>
<evidence type="ECO:0000256" key="1">
    <source>
        <dbReference type="ARBA" id="ARBA00022603"/>
    </source>
</evidence>
<dbReference type="Proteomes" id="UP000610966">
    <property type="component" value="Unassembled WGS sequence"/>
</dbReference>
<evidence type="ECO:0000313" key="4">
    <source>
        <dbReference type="EMBL" id="GIH69278.1"/>
    </source>
</evidence>